<accession>A0A1D6FJK8</accession>
<gene>
    <name evidence="2" type="ORF">ZEAMMB73_Zm00001d009459</name>
</gene>
<feature type="region of interest" description="Disordered" evidence="1">
    <location>
        <begin position="1"/>
        <end position="85"/>
    </location>
</feature>
<sequence>MAGEQGKSPPASREGCRAGSSDRLGERRTEEMAHGEGSKQEDPARRREEEAARASQARARREMDERLPWERRSVQRKEKERVGKR</sequence>
<evidence type="ECO:0000256" key="1">
    <source>
        <dbReference type="SAM" id="MobiDB-lite"/>
    </source>
</evidence>
<protein>
    <submittedName>
        <fullName evidence="2">Uncharacterized protein</fullName>
    </submittedName>
</protein>
<feature type="compositionally biased region" description="Basic and acidic residues" evidence="1">
    <location>
        <begin position="59"/>
        <end position="85"/>
    </location>
</feature>
<evidence type="ECO:0000313" key="2">
    <source>
        <dbReference type="EMBL" id="AQK91946.1"/>
    </source>
</evidence>
<dbReference type="SMR" id="A0A1D6FJK8"/>
<organism evidence="2">
    <name type="scientific">Zea mays</name>
    <name type="common">Maize</name>
    <dbReference type="NCBI Taxonomy" id="4577"/>
    <lineage>
        <taxon>Eukaryota</taxon>
        <taxon>Viridiplantae</taxon>
        <taxon>Streptophyta</taxon>
        <taxon>Embryophyta</taxon>
        <taxon>Tracheophyta</taxon>
        <taxon>Spermatophyta</taxon>
        <taxon>Magnoliopsida</taxon>
        <taxon>Liliopsida</taxon>
        <taxon>Poales</taxon>
        <taxon>Poaceae</taxon>
        <taxon>PACMAD clade</taxon>
        <taxon>Panicoideae</taxon>
        <taxon>Andropogonodae</taxon>
        <taxon>Andropogoneae</taxon>
        <taxon>Tripsacinae</taxon>
        <taxon>Zea</taxon>
    </lineage>
</organism>
<dbReference type="AlphaFoldDB" id="A0A1D6FJK8"/>
<dbReference type="EMBL" id="CM000784">
    <property type="protein sequence ID" value="AQK91946.1"/>
    <property type="molecule type" value="Genomic_DNA"/>
</dbReference>
<dbReference type="InParanoid" id="A0A1D6FJK8"/>
<feature type="compositionally biased region" description="Basic and acidic residues" evidence="1">
    <location>
        <begin position="23"/>
        <end position="52"/>
    </location>
</feature>
<reference evidence="2" key="1">
    <citation type="submission" date="2015-12" db="EMBL/GenBank/DDBJ databases">
        <title>Update maize B73 reference genome by single molecule sequencing technologies.</title>
        <authorList>
            <consortium name="Maize Genome Sequencing Project"/>
            <person name="Ware D."/>
        </authorList>
    </citation>
    <scope>NUCLEOTIDE SEQUENCE</scope>
    <source>
        <tissue evidence="2">Seedling</tissue>
    </source>
</reference>
<proteinExistence type="predicted"/>
<name>A0A1D6FJK8_MAIZE</name>